<dbReference type="EMBL" id="JAJAGQ010000016">
    <property type="protein sequence ID" value="KAJ8539237.1"/>
    <property type="molecule type" value="Genomic_DNA"/>
</dbReference>
<proteinExistence type="predicted"/>
<feature type="region of interest" description="Disordered" evidence="1">
    <location>
        <begin position="35"/>
        <end position="56"/>
    </location>
</feature>
<comment type="caution">
    <text evidence="2">The sequence shown here is derived from an EMBL/GenBank/DDBJ whole genome shotgun (WGS) entry which is preliminary data.</text>
</comment>
<evidence type="ECO:0000313" key="2">
    <source>
        <dbReference type="EMBL" id="KAJ8539237.1"/>
    </source>
</evidence>
<accession>A0A9Q1LKE5</accession>
<keyword evidence="3" id="KW-1185">Reference proteome</keyword>
<gene>
    <name evidence="2" type="ORF">K7X08_013489</name>
</gene>
<protein>
    <submittedName>
        <fullName evidence="2">Uncharacterized protein</fullName>
    </submittedName>
</protein>
<dbReference type="Proteomes" id="UP001152561">
    <property type="component" value="Unassembled WGS sequence"/>
</dbReference>
<evidence type="ECO:0000256" key="1">
    <source>
        <dbReference type="SAM" id="MobiDB-lite"/>
    </source>
</evidence>
<dbReference type="AlphaFoldDB" id="A0A9Q1LKE5"/>
<reference evidence="3" key="1">
    <citation type="journal article" date="2023" name="Proc. Natl. Acad. Sci. U.S.A.">
        <title>Genomic and structural basis for evolution of tropane alkaloid biosynthesis.</title>
        <authorList>
            <person name="Wanga Y.-J."/>
            <person name="Taina T."/>
            <person name="Yua J.-Y."/>
            <person name="Lia J."/>
            <person name="Xua B."/>
            <person name="Chenc J."/>
            <person name="D'Auriad J.C."/>
            <person name="Huanga J.-P."/>
            <person name="Huanga S.-X."/>
        </authorList>
    </citation>
    <scope>NUCLEOTIDE SEQUENCE [LARGE SCALE GENOMIC DNA]</scope>
    <source>
        <strain evidence="3">cv. KIB-2019</strain>
    </source>
</reference>
<sequence>MAYEDSHVSINIDRVKNNKFEMNTNKHSIVDVKRGQKGRAPYGGANILRQPHPKKNSAISTTDAIFRCNQAEAKDKQIRVQIDVRVIKFEQHRLRNVHKMCGEESVEIFSY</sequence>
<organism evidence="2 3">
    <name type="scientific">Anisodus acutangulus</name>
    <dbReference type="NCBI Taxonomy" id="402998"/>
    <lineage>
        <taxon>Eukaryota</taxon>
        <taxon>Viridiplantae</taxon>
        <taxon>Streptophyta</taxon>
        <taxon>Embryophyta</taxon>
        <taxon>Tracheophyta</taxon>
        <taxon>Spermatophyta</taxon>
        <taxon>Magnoliopsida</taxon>
        <taxon>eudicotyledons</taxon>
        <taxon>Gunneridae</taxon>
        <taxon>Pentapetalae</taxon>
        <taxon>asterids</taxon>
        <taxon>lamiids</taxon>
        <taxon>Solanales</taxon>
        <taxon>Solanaceae</taxon>
        <taxon>Solanoideae</taxon>
        <taxon>Hyoscyameae</taxon>
        <taxon>Anisodus</taxon>
    </lineage>
</organism>
<name>A0A9Q1LKE5_9SOLA</name>
<dbReference type="OrthoDB" id="1305470at2759"/>
<evidence type="ECO:0000313" key="3">
    <source>
        <dbReference type="Proteomes" id="UP001152561"/>
    </source>
</evidence>